<dbReference type="EMBL" id="KT266787">
    <property type="protein sequence ID" value="AMK96518.1"/>
    <property type="molecule type" value="Genomic_DNA"/>
</dbReference>
<dbReference type="AlphaFoldDB" id="A0A141SE00"/>
<name>A0A141SE00_GELVA</name>
<organism evidence="1">
    <name type="scientific">Gelidium vagum</name>
    <name type="common">Red alga</name>
    <dbReference type="NCBI Taxonomy" id="35171"/>
    <lineage>
        <taxon>Eukaryota</taxon>
        <taxon>Rhodophyta</taxon>
        <taxon>Florideophyceae</taxon>
        <taxon>Rhodymeniophycidae</taxon>
        <taxon>Gelidiales</taxon>
        <taxon>Gelidiaceae</taxon>
        <taxon>Gelidium</taxon>
    </lineage>
</organism>
<geneLocation type="plastid" evidence="1"/>
<reference evidence="1" key="1">
    <citation type="submission" date="2015-07" db="EMBL/GenBank/DDBJ databases">
        <title>Reconstructing the complex evolutionary history of mobile plasmids in red algal genomes.</title>
        <authorList>
            <person name="Lee J."/>
            <person name="Kim K.M."/>
            <person name="Yang E.C."/>
            <person name="Miller K.A."/>
            <person name="Boo S.M."/>
            <person name="Bhattacharya D."/>
            <person name="Yoon H.S."/>
        </authorList>
    </citation>
    <scope>NUCLEOTIDE SEQUENCE</scope>
</reference>
<gene>
    <name evidence="1" type="primary">ORF614</name>
    <name evidence="1" type="ORF">Gvag_057</name>
</gene>
<dbReference type="Gene3D" id="3.10.20.310">
    <property type="entry name" value="membrane protein fhac"/>
    <property type="match status" value="1"/>
</dbReference>
<sequence>MSYYPNQLNHNMKADKIYIKDYHKHIYRKSLSNKFSLYQQKIYKLVILSTDQLLKKIFYLIKLEGYFNRIKVFRIYNNNCQHFLIDLHLNPVIKSIQIIHYKKLIIPYGFVWKIFLEHLGQPKNYYLINKTMKVILLWYKSKGFLWVQAKLINQHITNCISLKIDEGLIKKIKFICESSSFINKKLADEMNLLIQQELKVYLGKVLNVYSLEKGIRVLKNRNCISSCNYKIVKYTNGVYILIKYSISDNQIIQYTNNSTRKKNSFMALQQLYIYSYYYINFYYSKYLHILTLLPDLSSYTKHASLLYNKKKPLIFANFRVGIYKLYIKTIIYRDDSSIKRLFFSDRYQILLSIIFRIEPNNISFLNTHLFNKLCLYYRLFKNVSYSLIRLNYNKDYIILSKIKTLYMNLGNLQFYFKVIRSYILKYFKGSYDLIIYANLYIKLYKNISNRLYNLMYLNQHLYIHYKNKIYLDSILSYLKKHIFTISINTDLFIGENRNSYLFSFNFNQINNVYLTFINRSNFEYNLSLTKYIGLYGFINSVIYKSINYNRIHLFSPIYSKIDDYIIYLDNYLGLGIQLNPLIKEIPPIRMEVAFDKKGYKMIHLYISYEYNNY</sequence>
<proteinExistence type="predicted"/>
<accession>A0A141SE00</accession>
<protein>
    <submittedName>
        <fullName evidence="1">Hypothetical_protein</fullName>
    </submittedName>
</protein>
<dbReference type="RefSeq" id="YP_009244276.1">
    <property type="nucleotide sequence ID" value="NC_029859.1"/>
</dbReference>
<keyword evidence="1" id="KW-0934">Plastid</keyword>
<dbReference type="GeneID" id="27216034"/>
<evidence type="ECO:0000313" key="1">
    <source>
        <dbReference type="EMBL" id="AMK96518.1"/>
    </source>
</evidence>